<keyword evidence="3 5" id="KW-0863">Zinc-finger</keyword>
<keyword evidence="1" id="KW-0479">Metal-binding</keyword>
<name>A0A3Q0II83_DIACI</name>
<dbReference type="Pfam" id="PF13894">
    <property type="entry name" value="zf-C2H2_4"/>
    <property type="match status" value="1"/>
</dbReference>
<feature type="domain" description="C2H2-type" evidence="6">
    <location>
        <begin position="160"/>
        <end position="188"/>
    </location>
</feature>
<dbReference type="GO" id="GO:0043565">
    <property type="term" value="F:sequence-specific DNA binding"/>
    <property type="evidence" value="ECO:0007669"/>
    <property type="project" value="TreeGrafter"/>
</dbReference>
<dbReference type="Pfam" id="PF00096">
    <property type="entry name" value="zf-C2H2"/>
    <property type="match status" value="3"/>
</dbReference>
<dbReference type="PANTHER" id="PTHR24408:SF58">
    <property type="entry name" value="TRANSCRIPTION FACTOR (TFIIIA), PUTATIVE (AFU_ORTHOLOGUE AFUA_1G05150)-RELATED"/>
    <property type="match status" value="1"/>
</dbReference>
<protein>
    <submittedName>
        <fullName evidence="8">Zinc finger protein 226-like</fullName>
    </submittedName>
</protein>
<dbReference type="Pfam" id="PF13912">
    <property type="entry name" value="zf-C2H2_6"/>
    <property type="match status" value="1"/>
</dbReference>
<evidence type="ECO:0000256" key="5">
    <source>
        <dbReference type="PROSITE-ProRule" id="PRU00042"/>
    </source>
</evidence>
<dbReference type="STRING" id="121845.A0A3Q0II83"/>
<dbReference type="InterPro" id="IPR013087">
    <property type="entry name" value="Znf_C2H2_type"/>
</dbReference>
<feature type="domain" description="C2H2-type" evidence="6">
    <location>
        <begin position="408"/>
        <end position="431"/>
    </location>
</feature>
<dbReference type="AlphaFoldDB" id="A0A3Q0II83"/>
<sequence length="457" mass="53891">MKILFRLSTELQEEQSSLERQNDEDSFKCDIRGKCLKTQEKYNILNVQIYLNPNSKSELSSHGLTTSKNLDKYIDILNSNQESLDLDTSDYSLEENEEWNKITYEVETNEPMDTGDYTLEEYNKIVASGSKDCPVCHKTYSTPKTMRRHLRQVHTSQKRYLCDICGKQFTSTNRVNIHKACVHSSTGNKFECIYCKKKYRRKFDLKEHINKHTGNKPYHCQICKESFYTLKTYRGDLKRHEQLAEQSDEMHSTSKFQNKIKKPLDTGDLSWEEWNELVLSGTKKCPVCHKTYSTPRQMRIHLREAHSQKKYACDVCGKQFTSTNRVSQHKAHSHFGIIKTIQRKFECDFCKKKFYRNFDLQEHINTHTGNKPYQCQICNKSFGTRRNYRLHLKRHKRSAGQLKPEDIHECKICHKIFLENSRLTRHMNFTHGDKCHVCKVCGAKIKSSMKRHMLTHT</sequence>
<dbReference type="GeneID" id="113465502"/>
<dbReference type="SUPFAM" id="SSF57667">
    <property type="entry name" value="beta-beta-alpha zinc fingers"/>
    <property type="match status" value="5"/>
</dbReference>
<evidence type="ECO:0000256" key="1">
    <source>
        <dbReference type="ARBA" id="ARBA00022723"/>
    </source>
</evidence>
<dbReference type="PROSITE" id="PS00028">
    <property type="entry name" value="ZINC_FINGER_C2H2_1"/>
    <property type="match status" value="8"/>
</dbReference>
<dbReference type="PaxDb" id="121845-A0A3Q0II83"/>
<proteinExistence type="predicted"/>
<dbReference type="Proteomes" id="UP000079169">
    <property type="component" value="Unplaced"/>
</dbReference>
<dbReference type="GO" id="GO:0000981">
    <property type="term" value="F:DNA-binding transcription factor activity, RNA polymerase II-specific"/>
    <property type="evidence" value="ECO:0007669"/>
    <property type="project" value="TreeGrafter"/>
</dbReference>
<feature type="domain" description="C2H2-type" evidence="6">
    <location>
        <begin position="345"/>
        <end position="372"/>
    </location>
</feature>
<dbReference type="RefSeq" id="XP_026675847.1">
    <property type="nucleotide sequence ID" value="XM_026820046.1"/>
</dbReference>
<keyword evidence="2" id="KW-0677">Repeat</keyword>
<evidence type="ECO:0000256" key="2">
    <source>
        <dbReference type="ARBA" id="ARBA00022737"/>
    </source>
</evidence>
<dbReference type="GO" id="GO:0008270">
    <property type="term" value="F:zinc ion binding"/>
    <property type="evidence" value="ECO:0007669"/>
    <property type="project" value="UniProtKB-KW"/>
</dbReference>
<dbReference type="Gene3D" id="3.30.160.60">
    <property type="entry name" value="Classic Zinc Finger"/>
    <property type="match status" value="8"/>
</dbReference>
<accession>A0A3Q0II83</accession>
<evidence type="ECO:0000313" key="7">
    <source>
        <dbReference type="Proteomes" id="UP000079169"/>
    </source>
</evidence>
<dbReference type="GO" id="GO:0005634">
    <property type="term" value="C:nucleus"/>
    <property type="evidence" value="ECO:0007669"/>
    <property type="project" value="TreeGrafter"/>
</dbReference>
<feature type="domain" description="C2H2-type" evidence="6">
    <location>
        <begin position="373"/>
        <end position="400"/>
    </location>
</feature>
<feature type="domain" description="C2H2-type" evidence="6">
    <location>
        <begin position="131"/>
        <end position="159"/>
    </location>
</feature>
<organism evidence="7 8">
    <name type="scientific">Diaphorina citri</name>
    <name type="common">Asian citrus psyllid</name>
    <dbReference type="NCBI Taxonomy" id="121845"/>
    <lineage>
        <taxon>Eukaryota</taxon>
        <taxon>Metazoa</taxon>
        <taxon>Ecdysozoa</taxon>
        <taxon>Arthropoda</taxon>
        <taxon>Hexapoda</taxon>
        <taxon>Insecta</taxon>
        <taxon>Pterygota</taxon>
        <taxon>Neoptera</taxon>
        <taxon>Paraneoptera</taxon>
        <taxon>Hemiptera</taxon>
        <taxon>Sternorrhyncha</taxon>
        <taxon>Psylloidea</taxon>
        <taxon>Psyllidae</taxon>
        <taxon>Diaphorininae</taxon>
        <taxon>Diaphorina</taxon>
    </lineage>
</organism>
<dbReference type="InterPro" id="IPR036236">
    <property type="entry name" value="Znf_C2H2_sf"/>
</dbReference>
<dbReference type="KEGG" id="dci:113465502"/>
<reference evidence="8" key="1">
    <citation type="submission" date="2025-08" db="UniProtKB">
        <authorList>
            <consortium name="RefSeq"/>
        </authorList>
    </citation>
    <scope>IDENTIFICATION</scope>
</reference>
<dbReference type="FunFam" id="3.30.160.60:FF:000100">
    <property type="entry name" value="Zinc finger 45-like"/>
    <property type="match status" value="1"/>
</dbReference>
<gene>
    <name evidence="8" type="primary">LOC113465502</name>
</gene>
<evidence type="ECO:0000256" key="4">
    <source>
        <dbReference type="ARBA" id="ARBA00022833"/>
    </source>
</evidence>
<evidence type="ECO:0000259" key="6">
    <source>
        <dbReference type="PROSITE" id="PS50157"/>
    </source>
</evidence>
<feature type="domain" description="C2H2-type" evidence="6">
    <location>
        <begin position="283"/>
        <end position="311"/>
    </location>
</feature>
<feature type="domain" description="C2H2-type" evidence="6">
    <location>
        <begin position="190"/>
        <end position="217"/>
    </location>
</feature>
<feature type="domain" description="C2H2-type" evidence="6">
    <location>
        <begin position="311"/>
        <end position="336"/>
    </location>
</feature>
<dbReference type="SMART" id="SM00355">
    <property type="entry name" value="ZnF_C2H2"/>
    <property type="match status" value="10"/>
</dbReference>
<keyword evidence="7" id="KW-1185">Reference proteome</keyword>
<evidence type="ECO:0000313" key="8">
    <source>
        <dbReference type="RefSeq" id="XP_026675847.1"/>
    </source>
</evidence>
<dbReference type="PANTHER" id="PTHR24408">
    <property type="entry name" value="ZINC FINGER PROTEIN"/>
    <property type="match status" value="1"/>
</dbReference>
<dbReference type="PROSITE" id="PS50157">
    <property type="entry name" value="ZINC_FINGER_C2H2_2"/>
    <property type="match status" value="8"/>
</dbReference>
<keyword evidence="4" id="KW-0862">Zinc</keyword>
<evidence type="ECO:0000256" key="3">
    <source>
        <dbReference type="ARBA" id="ARBA00022771"/>
    </source>
</evidence>